<protein>
    <submittedName>
        <fullName evidence="1">Uncharacterized protein</fullName>
    </submittedName>
</protein>
<dbReference type="RefSeq" id="WP_199263067.1">
    <property type="nucleotide sequence ID" value="NZ_CP054140.1"/>
</dbReference>
<proteinExistence type="predicted"/>
<gene>
    <name evidence="1" type="ORF">HP555_13370</name>
</gene>
<evidence type="ECO:0000313" key="2">
    <source>
        <dbReference type="Proteomes" id="UP000596092"/>
    </source>
</evidence>
<name>A0A7T5VFF9_9BACT</name>
<evidence type="ECO:0000313" key="1">
    <source>
        <dbReference type="EMBL" id="QQG66782.1"/>
    </source>
</evidence>
<dbReference type="AlphaFoldDB" id="A0A7T5VFF9"/>
<organism evidence="1 2">
    <name type="scientific">Desulfobulbus oligotrophicus</name>
    <dbReference type="NCBI Taxonomy" id="1909699"/>
    <lineage>
        <taxon>Bacteria</taxon>
        <taxon>Pseudomonadati</taxon>
        <taxon>Thermodesulfobacteriota</taxon>
        <taxon>Desulfobulbia</taxon>
        <taxon>Desulfobulbales</taxon>
        <taxon>Desulfobulbaceae</taxon>
        <taxon>Desulfobulbus</taxon>
    </lineage>
</organism>
<accession>A0A7T5VFF9</accession>
<dbReference type="Proteomes" id="UP000596092">
    <property type="component" value="Chromosome"/>
</dbReference>
<dbReference type="KEGG" id="dog:HP555_13370"/>
<dbReference type="EMBL" id="CP054140">
    <property type="protein sequence ID" value="QQG66782.1"/>
    <property type="molecule type" value="Genomic_DNA"/>
</dbReference>
<reference evidence="1 2" key="1">
    <citation type="submission" date="2020-05" db="EMBL/GenBank/DDBJ databases">
        <title>Complete genome of Desulfobulbus oligotrophicus.</title>
        <authorList>
            <person name="Podar M."/>
        </authorList>
    </citation>
    <scope>NUCLEOTIDE SEQUENCE [LARGE SCALE GENOMIC DNA]</scope>
    <source>
        <strain evidence="1 2">Prop6</strain>
    </source>
</reference>
<sequence length="94" mass="10378">MGLLPITEKGKPVTCQVDWPLFYMNDFSRMGIVVTRLDDAVIALKNSGCAIHENEQGCFLDISGEKQLHQAVQALSACHLEYEMADLVSCAYQG</sequence>
<keyword evidence="2" id="KW-1185">Reference proteome</keyword>